<feature type="transmembrane region" description="Helical" evidence="1">
    <location>
        <begin position="6"/>
        <end position="27"/>
    </location>
</feature>
<organism evidence="2">
    <name type="scientific">marine sediment metagenome</name>
    <dbReference type="NCBI Taxonomy" id="412755"/>
    <lineage>
        <taxon>unclassified sequences</taxon>
        <taxon>metagenomes</taxon>
        <taxon>ecological metagenomes</taxon>
    </lineage>
</organism>
<reference evidence="2" key="1">
    <citation type="journal article" date="2014" name="Front. Microbiol.">
        <title>High frequency of phylogenetically diverse reductive dehalogenase-homologous genes in deep subseafloor sedimentary metagenomes.</title>
        <authorList>
            <person name="Kawai M."/>
            <person name="Futagami T."/>
            <person name="Toyoda A."/>
            <person name="Takaki Y."/>
            <person name="Nishi S."/>
            <person name="Hori S."/>
            <person name="Arai W."/>
            <person name="Tsubouchi T."/>
            <person name="Morono Y."/>
            <person name="Uchiyama I."/>
            <person name="Ito T."/>
            <person name="Fujiyama A."/>
            <person name="Inagaki F."/>
            <person name="Takami H."/>
        </authorList>
    </citation>
    <scope>NUCLEOTIDE SEQUENCE</scope>
    <source>
        <strain evidence="2">Expedition CK06-06</strain>
    </source>
</reference>
<dbReference type="AlphaFoldDB" id="X1F3J7"/>
<dbReference type="EMBL" id="BARU01013730">
    <property type="protein sequence ID" value="GAH40211.1"/>
    <property type="molecule type" value="Genomic_DNA"/>
</dbReference>
<accession>X1F3J7</accession>
<comment type="caution">
    <text evidence="2">The sequence shown here is derived from an EMBL/GenBank/DDBJ whole genome shotgun (WGS) entry which is preliminary data.</text>
</comment>
<feature type="non-terminal residue" evidence="2">
    <location>
        <position position="93"/>
    </location>
</feature>
<gene>
    <name evidence="2" type="ORF">S03H2_24624</name>
</gene>
<proteinExistence type="predicted"/>
<keyword evidence="1" id="KW-0472">Membrane</keyword>
<protein>
    <submittedName>
        <fullName evidence="2">Uncharacterized protein</fullName>
    </submittedName>
</protein>
<name>X1F3J7_9ZZZZ</name>
<evidence type="ECO:0000313" key="2">
    <source>
        <dbReference type="EMBL" id="GAH40211.1"/>
    </source>
</evidence>
<evidence type="ECO:0000256" key="1">
    <source>
        <dbReference type="SAM" id="Phobius"/>
    </source>
</evidence>
<keyword evidence="1" id="KW-1133">Transmembrane helix</keyword>
<sequence>MKDKNVRLLVILFIIIFTDISFHFGLFNYNFHTKNTIDFIDLKNAGYWDLTGSNILIDDLDPTKNWSYTASQYDWCSGSGTWNDPYIIENVTI</sequence>
<keyword evidence="1" id="KW-0812">Transmembrane</keyword>